<evidence type="ECO:0008006" key="4">
    <source>
        <dbReference type="Google" id="ProtNLM"/>
    </source>
</evidence>
<evidence type="ECO:0000256" key="1">
    <source>
        <dbReference type="SAM" id="SignalP"/>
    </source>
</evidence>
<organism evidence="2 3">
    <name type="scientific">Ameca splendens</name>
    <dbReference type="NCBI Taxonomy" id="208324"/>
    <lineage>
        <taxon>Eukaryota</taxon>
        <taxon>Metazoa</taxon>
        <taxon>Chordata</taxon>
        <taxon>Craniata</taxon>
        <taxon>Vertebrata</taxon>
        <taxon>Euteleostomi</taxon>
        <taxon>Actinopterygii</taxon>
        <taxon>Neopterygii</taxon>
        <taxon>Teleostei</taxon>
        <taxon>Neoteleostei</taxon>
        <taxon>Acanthomorphata</taxon>
        <taxon>Ovalentaria</taxon>
        <taxon>Atherinomorphae</taxon>
        <taxon>Cyprinodontiformes</taxon>
        <taxon>Goodeidae</taxon>
        <taxon>Ameca</taxon>
    </lineage>
</organism>
<evidence type="ECO:0000313" key="2">
    <source>
        <dbReference type="EMBL" id="MEQ2316727.1"/>
    </source>
</evidence>
<keyword evidence="1" id="KW-0732">Signal</keyword>
<feature type="signal peptide" evidence="1">
    <location>
        <begin position="1"/>
        <end position="21"/>
    </location>
</feature>
<protein>
    <recommendedName>
        <fullName evidence="4">Secreted protein</fullName>
    </recommendedName>
</protein>
<dbReference type="Proteomes" id="UP001469553">
    <property type="component" value="Unassembled WGS sequence"/>
</dbReference>
<accession>A0ABV1AF98</accession>
<proteinExistence type="predicted"/>
<gene>
    <name evidence="2" type="ORF">AMECASPLE_035550</name>
</gene>
<keyword evidence="3" id="KW-1185">Reference proteome</keyword>
<comment type="caution">
    <text evidence="2">The sequence shown here is derived from an EMBL/GenBank/DDBJ whole genome shotgun (WGS) entry which is preliminary data.</text>
</comment>
<sequence length="102" mass="11705">MSLHSSLVLAILERLEFVCLSVWTGVFYTDNEFKQVQLIQVICGEQEGLLKNKQTCERRDSNWLLGDQILMSFSKMQINYLKIIQVGKPAESARCQILILPT</sequence>
<dbReference type="EMBL" id="JAHRIP010089963">
    <property type="protein sequence ID" value="MEQ2316727.1"/>
    <property type="molecule type" value="Genomic_DNA"/>
</dbReference>
<reference evidence="2 3" key="1">
    <citation type="submission" date="2021-06" db="EMBL/GenBank/DDBJ databases">
        <authorList>
            <person name="Palmer J.M."/>
        </authorList>
    </citation>
    <scope>NUCLEOTIDE SEQUENCE [LARGE SCALE GENOMIC DNA]</scope>
    <source>
        <strain evidence="2 3">AS_MEX2019</strain>
        <tissue evidence="2">Muscle</tissue>
    </source>
</reference>
<feature type="chain" id="PRO_5046277609" description="Secreted protein" evidence="1">
    <location>
        <begin position="22"/>
        <end position="102"/>
    </location>
</feature>
<evidence type="ECO:0000313" key="3">
    <source>
        <dbReference type="Proteomes" id="UP001469553"/>
    </source>
</evidence>
<name>A0ABV1AF98_9TELE</name>